<comment type="caution">
    <text evidence="1">The sequence shown here is derived from an EMBL/GenBank/DDBJ whole genome shotgun (WGS) entry which is preliminary data.</text>
</comment>
<dbReference type="AlphaFoldDB" id="A0A8J5R184"/>
<dbReference type="EMBL" id="JAAOIC020000067">
    <property type="protein sequence ID" value="KAG8034604.1"/>
    <property type="molecule type" value="Genomic_DNA"/>
</dbReference>
<sequence length="87" mass="10203">MIRFYAQKKHRTALHTVRRETVVRIQPMRVVKRRAKELLCVVDESLEWIDEENVDISPDRLPALPEISDDMCPIISIEKVYESPGIE</sequence>
<gene>
    <name evidence="1" type="ORF">G9C98_007680</name>
</gene>
<accession>A0A8J5R184</accession>
<evidence type="ECO:0000313" key="2">
    <source>
        <dbReference type="Proteomes" id="UP000729913"/>
    </source>
</evidence>
<dbReference type="OrthoDB" id="7374375at2759"/>
<keyword evidence="2" id="KW-1185">Reference proteome</keyword>
<organism evidence="1 2">
    <name type="scientific">Cotesia typhae</name>
    <dbReference type="NCBI Taxonomy" id="2053667"/>
    <lineage>
        <taxon>Eukaryota</taxon>
        <taxon>Metazoa</taxon>
        <taxon>Ecdysozoa</taxon>
        <taxon>Arthropoda</taxon>
        <taxon>Hexapoda</taxon>
        <taxon>Insecta</taxon>
        <taxon>Pterygota</taxon>
        <taxon>Neoptera</taxon>
        <taxon>Endopterygota</taxon>
        <taxon>Hymenoptera</taxon>
        <taxon>Apocrita</taxon>
        <taxon>Ichneumonoidea</taxon>
        <taxon>Braconidae</taxon>
        <taxon>Microgastrinae</taxon>
        <taxon>Cotesia</taxon>
    </lineage>
</organism>
<reference evidence="1" key="1">
    <citation type="submission" date="2020-03" db="EMBL/GenBank/DDBJ databases">
        <authorList>
            <person name="Chebbi M.A."/>
            <person name="Drezen J.M."/>
        </authorList>
    </citation>
    <scope>NUCLEOTIDE SEQUENCE</scope>
    <source>
        <tissue evidence="1">Whole body</tissue>
    </source>
</reference>
<dbReference type="Proteomes" id="UP000729913">
    <property type="component" value="Unassembled WGS sequence"/>
</dbReference>
<proteinExistence type="predicted"/>
<evidence type="ECO:0000313" key="1">
    <source>
        <dbReference type="EMBL" id="KAG8034604.1"/>
    </source>
</evidence>
<reference evidence="1" key="2">
    <citation type="submission" date="2021-04" db="EMBL/GenBank/DDBJ databases">
        <title>Genome-wide patterns of bracovirus chromosomal integration into multiple host tissues during parasitism.</title>
        <authorList>
            <person name="Chebbi M.A.C."/>
        </authorList>
    </citation>
    <scope>NUCLEOTIDE SEQUENCE</scope>
    <source>
        <tissue evidence="1">Whole body</tissue>
    </source>
</reference>
<protein>
    <submittedName>
        <fullName evidence="1">Uncharacterized protein</fullName>
    </submittedName>
</protein>
<name>A0A8J5R184_9HYME</name>